<dbReference type="GO" id="GO:0006898">
    <property type="term" value="P:receptor-mediated endocytosis"/>
    <property type="evidence" value="ECO:0007669"/>
    <property type="project" value="TreeGrafter"/>
</dbReference>
<organism evidence="6 7">
    <name type="scientific">Allacma fusca</name>
    <dbReference type="NCBI Taxonomy" id="39272"/>
    <lineage>
        <taxon>Eukaryota</taxon>
        <taxon>Metazoa</taxon>
        <taxon>Ecdysozoa</taxon>
        <taxon>Arthropoda</taxon>
        <taxon>Hexapoda</taxon>
        <taxon>Collembola</taxon>
        <taxon>Symphypleona</taxon>
        <taxon>Sminthuridae</taxon>
        <taxon>Allacma</taxon>
    </lineage>
</organism>
<evidence type="ECO:0000256" key="3">
    <source>
        <dbReference type="ARBA" id="ARBA00023157"/>
    </source>
</evidence>
<name>A0A8J2LF18_9HEXA</name>
<evidence type="ECO:0000313" key="6">
    <source>
        <dbReference type="EMBL" id="CAG7830453.1"/>
    </source>
</evidence>
<dbReference type="EMBL" id="CAJVCH010555905">
    <property type="protein sequence ID" value="CAG7830453.1"/>
    <property type="molecule type" value="Genomic_DNA"/>
</dbReference>
<keyword evidence="2" id="KW-0472">Membrane</keyword>
<feature type="disulfide bond" evidence="4">
    <location>
        <begin position="115"/>
        <end position="133"/>
    </location>
</feature>
<evidence type="ECO:0000256" key="1">
    <source>
        <dbReference type="ARBA" id="ARBA00022692"/>
    </source>
</evidence>
<comment type="caution">
    <text evidence="4">Lacks conserved residue(s) required for the propagation of feature annotation.</text>
</comment>
<dbReference type="PANTHER" id="PTHR22722">
    <property type="entry name" value="LOW-DENSITY LIPOPROTEIN RECEPTOR-RELATED PROTEIN 2-RELATED"/>
    <property type="match status" value="1"/>
</dbReference>
<dbReference type="GO" id="GO:0043235">
    <property type="term" value="C:receptor complex"/>
    <property type="evidence" value="ECO:0007669"/>
    <property type="project" value="TreeGrafter"/>
</dbReference>
<feature type="disulfide bond" evidence="4">
    <location>
        <begin position="108"/>
        <end position="120"/>
    </location>
</feature>
<dbReference type="CDD" id="cd00112">
    <property type="entry name" value="LDLa"/>
    <property type="match status" value="3"/>
</dbReference>
<evidence type="ECO:0000313" key="7">
    <source>
        <dbReference type="Proteomes" id="UP000708208"/>
    </source>
</evidence>
<dbReference type="AlphaFoldDB" id="A0A8J2LF18"/>
<keyword evidence="2" id="KW-1133">Transmembrane helix</keyword>
<comment type="caution">
    <text evidence="6">The sequence shown here is derived from an EMBL/GenBank/DDBJ whole genome shotgun (WGS) entry which is preliminary data.</text>
</comment>
<sequence>RILCVAQMKIVIPTSLVLFWASVVNLYGVPCPNQHGKVKCTNSYYCIPRPWECDGINHCPDNTDEKGCPDCLGIYCDSNQTFVPRTRICNFFLDCNDGSDEDASRFGCECPGFKCSNGRCIRNDSHCDSFIDCWPTAEDELGCPCDGPSLFRCGADGPCLNIFYRCDGISHCPNGEDEQNCPCAFKCADGSCLMRSWVKASGFSS</sequence>
<dbReference type="PANTHER" id="PTHR22722:SF15">
    <property type="entry name" value="LOW-DENSITY LIPOPROTEIN RECEPTOR-RELATED"/>
    <property type="match status" value="1"/>
</dbReference>
<evidence type="ECO:0000256" key="5">
    <source>
        <dbReference type="SAM" id="SignalP"/>
    </source>
</evidence>
<protein>
    <submittedName>
        <fullName evidence="6">Uncharacterized protein</fullName>
    </submittedName>
</protein>
<gene>
    <name evidence="6" type="ORF">AFUS01_LOCUS40253</name>
</gene>
<keyword evidence="7" id="KW-1185">Reference proteome</keyword>
<keyword evidence="5" id="KW-0732">Signal</keyword>
<dbReference type="Proteomes" id="UP000708208">
    <property type="component" value="Unassembled WGS sequence"/>
</dbReference>
<feature type="signal peptide" evidence="5">
    <location>
        <begin position="1"/>
        <end position="26"/>
    </location>
</feature>
<dbReference type="InterPro" id="IPR051221">
    <property type="entry name" value="LDLR-related"/>
</dbReference>
<dbReference type="OrthoDB" id="9990982at2759"/>
<dbReference type="GO" id="GO:0042562">
    <property type="term" value="F:hormone binding"/>
    <property type="evidence" value="ECO:0007669"/>
    <property type="project" value="TreeGrafter"/>
</dbReference>
<proteinExistence type="predicted"/>
<dbReference type="GO" id="GO:0016324">
    <property type="term" value="C:apical plasma membrane"/>
    <property type="evidence" value="ECO:0007669"/>
    <property type="project" value="TreeGrafter"/>
</dbReference>
<accession>A0A8J2LF18</accession>
<feature type="disulfide bond" evidence="4">
    <location>
        <begin position="53"/>
        <end position="68"/>
    </location>
</feature>
<evidence type="ECO:0000256" key="2">
    <source>
        <dbReference type="ARBA" id="ARBA00022989"/>
    </source>
</evidence>
<keyword evidence="1" id="KW-0812">Transmembrane</keyword>
<evidence type="ECO:0000256" key="4">
    <source>
        <dbReference type="PROSITE-ProRule" id="PRU00124"/>
    </source>
</evidence>
<dbReference type="InterPro" id="IPR023415">
    <property type="entry name" value="LDLR_class-A_CS"/>
</dbReference>
<feature type="chain" id="PRO_5035320379" evidence="5">
    <location>
        <begin position="27"/>
        <end position="205"/>
    </location>
</feature>
<keyword evidence="3 4" id="KW-1015">Disulfide bond</keyword>
<dbReference type="PROSITE" id="PS50068">
    <property type="entry name" value="LDLRA_2"/>
    <property type="match status" value="3"/>
</dbReference>
<dbReference type="SMART" id="SM00192">
    <property type="entry name" value="LDLa"/>
    <property type="match status" value="4"/>
</dbReference>
<reference evidence="6" key="1">
    <citation type="submission" date="2021-06" db="EMBL/GenBank/DDBJ databases">
        <authorList>
            <person name="Hodson N. C."/>
            <person name="Mongue J. A."/>
            <person name="Jaron S. K."/>
        </authorList>
    </citation>
    <scope>NUCLEOTIDE SEQUENCE</scope>
</reference>
<dbReference type="InterPro" id="IPR002172">
    <property type="entry name" value="LDrepeatLR_classA_rpt"/>
</dbReference>
<dbReference type="PROSITE" id="PS01209">
    <property type="entry name" value="LDLRA_1"/>
    <property type="match status" value="1"/>
</dbReference>
<dbReference type="Pfam" id="PF00057">
    <property type="entry name" value="Ldl_recept_a"/>
    <property type="match status" value="2"/>
</dbReference>
<feature type="disulfide bond" evidence="4">
    <location>
        <begin position="166"/>
        <end position="181"/>
    </location>
</feature>
<feature type="non-terminal residue" evidence="6">
    <location>
        <position position="1"/>
    </location>
</feature>